<evidence type="ECO:0000256" key="1">
    <source>
        <dbReference type="SAM" id="MobiDB-lite"/>
    </source>
</evidence>
<evidence type="ECO:0008006" key="4">
    <source>
        <dbReference type="Google" id="ProtNLM"/>
    </source>
</evidence>
<reference evidence="2 3" key="1">
    <citation type="submission" date="2018-09" db="EMBL/GenBank/DDBJ databases">
        <title>Genomic investigation of the strawberry pathogen Phytophthora fragariae indicates pathogenicity is determined by transcriptional variation in three key races.</title>
        <authorList>
            <person name="Adams T.M."/>
            <person name="Armitage A.D."/>
            <person name="Sobczyk M.K."/>
            <person name="Bates H.J."/>
            <person name="Dunwell J.M."/>
            <person name="Nellist C.F."/>
            <person name="Harrison R.J."/>
        </authorList>
    </citation>
    <scope>NUCLEOTIDE SEQUENCE [LARGE SCALE GENOMIC DNA]</scope>
    <source>
        <strain evidence="2 3">SCRP249</strain>
    </source>
</reference>
<evidence type="ECO:0000313" key="2">
    <source>
        <dbReference type="EMBL" id="KAE8971823.1"/>
    </source>
</evidence>
<protein>
    <recommendedName>
        <fullName evidence="4">BED-type domain-containing protein</fullName>
    </recommendedName>
</protein>
<feature type="compositionally biased region" description="Low complexity" evidence="1">
    <location>
        <begin position="199"/>
        <end position="210"/>
    </location>
</feature>
<dbReference type="Proteomes" id="UP000429607">
    <property type="component" value="Unassembled WGS sequence"/>
</dbReference>
<proteinExistence type="predicted"/>
<feature type="region of interest" description="Disordered" evidence="1">
    <location>
        <begin position="192"/>
        <end position="213"/>
    </location>
</feature>
<gene>
    <name evidence="2" type="ORF">PR001_g26776</name>
</gene>
<sequence>MKCAKVDCNWGDIAETSPCCVCGRLVHHLCSNELCTQPGIDLSKRFCSRSCVSRFFNADSDSQELTPSSTSGISCSTVIDLAQAEDMEEEGAPNGIPDHIVHSPPKNATDPVWNLIHRLEKPATYKGKAYTHICLLCVRTKVWQESICRVGNASNAKSHLVSSHKKYDMAVQVHQYRLSRSDRHMVHVAPKAEVKRQASPSPTSPVVQPSKRQKTWWKAPVSRDQISGHIARWLIRDGLAHNMVTTPAFHDFLAGVTGDANATIPSSKTYNDILDNHFERFTQDASKLFLEEFKELDETPFMAVEHDLWTNSSTNSIVGVSGSFIDRQ</sequence>
<comment type="caution">
    <text evidence="2">The sequence shown here is derived from an EMBL/GenBank/DDBJ whole genome shotgun (WGS) entry which is preliminary data.</text>
</comment>
<name>A0A6A3HV29_9STRA</name>
<evidence type="ECO:0000313" key="3">
    <source>
        <dbReference type="Proteomes" id="UP000429607"/>
    </source>
</evidence>
<organism evidence="2 3">
    <name type="scientific">Phytophthora rubi</name>
    <dbReference type="NCBI Taxonomy" id="129364"/>
    <lineage>
        <taxon>Eukaryota</taxon>
        <taxon>Sar</taxon>
        <taxon>Stramenopiles</taxon>
        <taxon>Oomycota</taxon>
        <taxon>Peronosporomycetes</taxon>
        <taxon>Peronosporales</taxon>
        <taxon>Peronosporaceae</taxon>
        <taxon>Phytophthora</taxon>
    </lineage>
</organism>
<accession>A0A6A3HV29</accession>
<dbReference type="EMBL" id="QXFV01004083">
    <property type="protein sequence ID" value="KAE8971823.1"/>
    <property type="molecule type" value="Genomic_DNA"/>
</dbReference>
<dbReference type="AlphaFoldDB" id="A0A6A3HV29"/>